<evidence type="ECO:0000256" key="7">
    <source>
        <dbReference type="ARBA" id="ARBA00023141"/>
    </source>
</evidence>
<dbReference type="InterPro" id="IPR013785">
    <property type="entry name" value="Aldolase_TIM"/>
</dbReference>
<dbReference type="PANTHER" id="PTHR42894:SF1">
    <property type="entry name" value="N-(5'-PHOSPHORIBOSYL)ANTHRANILATE ISOMERASE"/>
    <property type="match status" value="1"/>
</dbReference>
<comment type="caution">
    <text evidence="11">The sequence shown here is derived from an EMBL/GenBank/DDBJ whole genome shotgun (WGS) entry which is preliminary data.</text>
</comment>
<dbReference type="GO" id="GO:0004640">
    <property type="term" value="F:phosphoribosylanthranilate isomerase activity"/>
    <property type="evidence" value="ECO:0007669"/>
    <property type="project" value="UniProtKB-UniRule"/>
</dbReference>
<name>A0A1J4TUB9_9BACT</name>
<keyword evidence="5 9" id="KW-0028">Amino-acid biosynthesis</keyword>
<comment type="pathway">
    <text evidence="2 9">Amino-acid biosynthesis; L-tryptophan biosynthesis; L-tryptophan from chorismate: step 3/5.</text>
</comment>
<dbReference type="PANTHER" id="PTHR42894">
    <property type="entry name" value="N-(5'-PHOSPHORIBOSYL)ANTHRANILATE ISOMERASE"/>
    <property type="match status" value="1"/>
</dbReference>
<organism evidence="11 12">
    <name type="scientific">Candidatus Gottesmanbacteria bacterium CG1_02_37_22</name>
    <dbReference type="NCBI Taxonomy" id="1805209"/>
    <lineage>
        <taxon>Bacteria</taxon>
        <taxon>Candidatus Gottesmaniibacteriota</taxon>
    </lineage>
</organism>
<evidence type="ECO:0000259" key="10">
    <source>
        <dbReference type="Pfam" id="PF00697"/>
    </source>
</evidence>
<evidence type="ECO:0000256" key="5">
    <source>
        <dbReference type="ARBA" id="ARBA00022605"/>
    </source>
</evidence>
<evidence type="ECO:0000313" key="11">
    <source>
        <dbReference type="EMBL" id="OIO15538.1"/>
    </source>
</evidence>
<evidence type="ECO:0000256" key="8">
    <source>
        <dbReference type="ARBA" id="ARBA00023235"/>
    </source>
</evidence>
<dbReference type="UniPathway" id="UPA00035">
    <property type="reaction ID" value="UER00042"/>
</dbReference>
<dbReference type="EMBL" id="MNUY01000007">
    <property type="protein sequence ID" value="OIO15538.1"/>
    <property type="molecule type" value="Genomic_DNA"/>
</dbReference>
<comment type="similarity">
    <text evidence="9">Belongs to the TrpF family.</text>
</comment>
<dbReference type="EC" id="5.3.1.24" evidence="3 9"/>
<dbReference type="Gene3D" id="3.20.20.70">
    <property type="entry name" value="Aldolase class I"/>
    <property type="match status" value="1"/>
</dbReference>
<evidence type="ECO:0000256" key="1">
    <source>
        <dbReference type="ARBA" id="ARBA00001164"/>
    </source>
</evidence>
<dbReference type="InterPro" id="IPR011060">
    <property type="entry name" value="RibuloseP-bd_barrel"/>
</dbReference>
<keyword evidence="8 9" id="KW-0413">Isomerase</keyword>
<evidence type="ECO:0000256" key="9">
    <source>
        <dbReference type="HAMAP-Rule" id="MF_00135"/>
    </source>
</evidence>
<dbReference type="InterPro" id="IPR001240">
    <property type="entry name" value="PRAI_dom"/>
</dbReference>
<dbReference type="InterPro" id="IPR044643">
    <property type="entry name" value="TrpF_fam"/>
</dbReference>
<evidence type="ECO:0000256" key="2">
    <source>
        <dbReference type="ARBA" id="ARBA00004664"/>
    </source>
</evidence>
<comment type="catalytic activity">
    <reaction evidence="1 9">
        <text>N-(5-phospho-beta-D-ribosyl)anthranilate = 1-(2-carboxyphenylamino)-1-deoxy-D-ribulose 5-phosphate</text>
        <dbReference type="Rhea" id="RHEA:21540"/>
        <dbReference type="ChEBI" id="CHEBI:18277"/>
        <dbReference type="ChEBI" id="CHEBI:58613"/>
        <dbReference type="EC" id="5.3.1.24"/>
    </reaction>
</comment>
<dbReference type="SUPFAM" id="SSF51366">
    <property type="entry name" value="Ribulose-phoshate binding barrel"/>
    <property type="match status" value="1"/>
</dbReference>
<dbReference type="HAMAP" id="MF_00135">
    <property type="entry name" value="PRAI"/>
    <property type="match status" value="1"/>
</dbReference>
<dbReference type="AlphaFoldDB" id="A0A1J4TUB9"/>
<feature type="domain" description="N-(5'phosphoribosyl) anthranilate isomerase (PRAI)" evidence="10">
    <location>
        <begin position="5"/>
        <end position="199"/>
    </location>
</feature>
<evidence type="ECO:0000256" key="3">
    <source>
        <dbReference type="ARBA" id="ARBA00012572"/>
    </source>
</evidence>
<evidence type="ECO:0000313" key="12">
    <source>
        <dbReference type="Proteomes" id="UP000183120"/>
    </source>
</evidence>
<dbReference type="CDD" id="cd00405">
    <property type="entry name" value="PRAI"/>
    <property type="match status" value="1"/>
</dbReference>
<evidence type="ECO:0000256" key="6">
    <source>
        <dbReference type="ARBA" id="ARBA00022822"/>
    </source>
</evidence>
<sequence>MKAKVKICGIKTIEAAQAAFDAGVDFLGFNFVPASKRLISAETAKLIIDELPKGIFKVGVFMNADIVDINNLINILKLDYVQLHGSEQAEYLSLIKGAKIIKTFSLSADFDVAKTLEKMKKYKVDYFLLDREKQGKGELLNLDKVCKLATTFPIILSGGLTSENVKEAVRVAQPYAVDVATGVETEGKKDIEKIKKFIREVKQYE</sequence>
<dbReference type="STRING" id="1805209.AUJ73_00405"/>
<evidence type="ECO:0000256" key="4">
    <source>
        <dbReference type="ARBA" id="ARBA00022272"/>
    </source>
</evidence>
<keyword evidence="7 9" id="KW-0057">Aromatic amino acid biosynthesis</keyword>
<keyword evidence="6 9" id="KW-0822">Tryptophan biosynthesis</keyword>
<dbReference type="Proteomes" id="UP000183120">
    <property type="component" value="Unassembled WGS sequence"/>
</dbReference>
<reference evidence="11 12" key="1">
    <citation type="journal article" date="2016" name="Environ. Microbiol.">
        <title>Genomic resolution of a cold subsurface aquifer community provides metabolic insights for novel microbes adapted to high CO concentrations.</title>
        <authorList>
            <person name="Probst A.J."/>
            <person name="Castelle C.J."/>
            <person name="Singh A."/>
            <person name="Brown C.T."/>
            <person name="Anantharaman K."/>
            <person name="Sharon I."/>
            <person name="Hug L.A."/>
            <person name="Burstein D."/>
            <person name="Emerson J.B."/>
            <person name="Thomas B.C."/>
            <person name="Banfield J.F."/>
        </authorList>
    </citation>
    <scope>NUCLEOTIDE SEQUENCE [LARGE SCALE GENOMIC DNA]</scope>
    <source>
        <strain evidence="11">CG1_02_37_22</strain>
    </source>
</reference>
<protein>
    <recommendedName>
        <fullName evidence="4 9">N-(5'-phosphoribosyl)anthranilate isomerase</fullName>
        <shortName evidence="9">PRAI</shortName>
        <ecNumber evidence="3 9">5.3.1.24</ecNumber>
    </recommendedName>
</protein>
<dbReference type="Pfam" id="PF00697">
    <property type="entry name" value="PRAI"/>
    <property type="match status" value="1"/>
</dbReference>
<dbReference type="GO" id="GO:0000162">
    <property type="term" value="P:L-tryptophan biosynthetic process"/>
    <property type="evidence" value="ECO:0007669"/>
    <property type="project" value="UniProtKB-UniRule"/>
</dbReference>
<accession>A0A1J4TUB9</accession>
<gene>
    <name evidence="9" type="primary">trpF</name>
    <name evidence="11" type="ORF">AUJ73_00405</name>
</gene>
<proteinExistence type="inferred from homology"/>